<proteinExistence type="inferred from homology"/>
<feature type="binding site" evidence="5">
    <location>
        <position position="76"/>
    </location>
    <ligand>
        <name>Zn(2+)</name>
        <dbReference type="ChEBI" id="CHEBI:29105"/>
    </ligand>
</feature>
<dbReference type="STRING" id="286727.SAMN02982917_6493"/>
<dbReference type="Proteomes" id="UP000192936">
    <property type="component" value="Unassembled WGS sequence"/>
</dbReference>
<evidence type="ECO:0000256" key="2">
    <source>
        <dbReference type="ARBA" id="ARBA00022596"/>
    </source>
</evidence>
<dbReference type="GO" id="GO:0051604">
    <property type="term" value="P:protein maturation"/>
    <property type="evidence" value="ECO:0007669"/>
    <property type="project" value="InterPro"/>
</dbReference>
<sequence>MHELSLCESIVTLVVESAGREGIRRVTRVTVDIGAGAAIDPDALLFCFPLVTEDTLAAGAELAIERTALKARCDACGADYAPDTLIAPCPACGGTRRTLLAGRDMRVVSFEGE</sequence>
<organism evidence="6 7">
    <name type="scientific">Azospirillum oryzae</name>
    <dbReference type="NCBI Taxonomy" id="286727"/>
    <lineage>
        <taxon>Bacteria</taxon>
        <taxon>Pseudomonadati</taxon>
        <taxon>Pseudomonadota</taxon>
        <taxon>Alphaproteobacteria</taxon>
        <taxon>Rhodospirillales</taxon>
        <taxon>Azospirillaceae</taxon>
        <taxon>Azospirillum</taxon>
    </lineage>
</organism>
<dbReference type="OrthoDB" id="288014at2"/>
<keyword evidence="3 5" id="KW-0479">Metal-binding</keyword>
<dbReference type="InterPro" id="IPR020538">
    <property type="entry name" value="Hydgase_Ni_incorp_HypA/HybF_CS"/>
</dbReference>
<dbReference type="PROSITE" id="PS01249">
    <property type="entry name" value="HYPA"/>
    <property type="match status" value="1"/>
</dbReference>
<protein>
    <recommendedName>
        <fullName evidence="5">Hydrogenase maturation factor HypA</fullName>
    </recommendedName>
</protein>
<dbReference type="GO" id="GO:0008270">
    <property type="term" value="F:zinc ion binding"/>
    <property type="evidence" value="ECO:0007669"/>
    <property type="project" value="UniProtKB-UniRule"/>
</dbReference>
<dbReference type="PANTHER" id="PTHR34535:SF3">
    <property type="entry name" value="HYDROGENASE MATURATION FACTOR HYPA"/>
    <property type="match status" value="1"/>
</dbReference>
<dbReference type="Gene3D" id="3.30.2320.80">
    <property type="match status" value="1"/>
</dbReference>
<accession>A0A1X7HLE2</accession>
<feature type="binding site" evidence="5">
    <location>
        <position position="2"/>
    </location>
    <ligand>
        <name>Ni(2+)</name>
        <dbReference type="ChEBI" id="CHEBI:49786"/>
    </ligand>
</feature>
<dbReference type="EMBL" id="FXAK01000009">
    <property type="protein sequence ID" value="SMF88713.1"/>
    <property type="molecule type" value="Genomic_DNA"/>
</dbReference>
<evidence type="ECO:0000256" key="3">
    <source>
        <dbReference type="ARBA" id="ARBA00022723"/>
    </source>
</evidence>
<feature type="binding site" evidence="5">
    <location>
        <position position="73"/>
    </location>
    <ligand>
        <name>Zn(2+)</name>
        <dbReference type="ChEBI" id="CHEBI:29105"/>
    </ligand>
</feature>
<comment type="function">
    <text evidence="5">Involved in the maturation of [NiFe] hydrogenases. Required for nickel insertion into the metal center of the hydrogenase.</text>
</comment>
<name>A0A1X7HLE2_9PROT</name>
<dbReference type="InterPro" id="IPR000688">
    <property type="entry name" value="HypA/HybF"/>
</dbReference>
<dbReference type="NCBIfam" id="TIGR00100">
    <property type="entry name" value="hypA"/>
    <property type="match status" value="1"/>
</dbReference>
<reference evidence="6 7" key="1">
    <citation type="submission" date="2017-04" db="EMBL/GenBank/DDBJ databases">
        <authorList>
            <person name="Afonso C.L."/>
            <person name="Miller P.J."/>
            <person name="Scott M.A."/>
            <person name="Spackman E."/>
            <person name="Goraichik I."/>
            <person name="Dimitrov K.M."/>
            <person name="Suarez D.L."/>
            <person name="Swayne D.E."/>
        </authorList>
    </citation>
    <scope>NUCLEOTIDE SEQUENCE [LARGE SCALE GENOMIC DNA]</scope>
    <source>
        <strain evidence="6 7">A2P</strain>
    </source>
</reference>
<evidence type="ECO:0000313" key="6">
    <source>
        <dbReference type="EMBL" id="SMF88713.1"/>
    </source>
</evidence>
<dbReference type="RefSeq" id="WP_085091331.1">
    <property type="nucleotide sequence ID" value="NZ_FXAK01000009.1"/>
</dbReference>
<dbReference type="PANTHER" id="PTHR34535">
    <property type="entry name" value="HYDROGENASE MATURATION FACTOR HYPA"/>
    <property type="match status" value="1"/>
</dbReference>
<evidence type="ECO:0000256" key="1">
    <source>
        <dbReference type="ARBA" id="ARBA00010748"/>
    </source>
</evidence>
<comment type="similarity">
    <text evidence="1 5">Belongs to the HypA/HybF family.</text>
</comment>
<dbReference type="HAMAP" id="MF_00213">
    <property type="entry name" value="HypA_HybF"/>
    <property type="match status" value="1"/>
</dbReference>
<keyword evidence="2 5" id="KW-0533">Nickel</keyword>
<dbReference type="GO" id="GO:0016151">
    <property type="term" value="F:nickel cation binding"/>
    <property type="evidence" value="ECO:0007669"/>
    <property type="project" value="UniProtKB-UniRule"/>
</dbReference>
<gene>
    <name evidence="5" type="primary">hypA</name>
    <name evidence="6" type="ORF">SAMN02982917_6493</name>
</gene>
<dbReference type="Pfam" id="PF01155">
    <property type="entry name" value="HypA"/>
    <property type="match status" value="1"/>
</dbReference>
<evidence type="ECO:0000256" key="4">
    <source>
        <dbReference type="ARBA" id="ARBA00022833"/>
    </source>
</evidence>
<evidence type="ECO:0000313" key="7">
    <source>
        <dbReference type="Proteomes" id="UP000192936"/>
    </source>
</evidence>
<keyword evidence="4 5" id="KW-0862">Zinc</keyword>
<feature type="binding site" evidence="5">
    <location>
        <position position="92"/>
    </location>
    <ligand>
        <name>Zn(2+)</name>
        <dbReference type="ChEBI" id="CHEBI:29105"/>
    </ligand>
</feature>
<evidence type="ECO:0000256" key="5">
    <source>
        <dbReference type="HAMAP-Rule" id="MF_00213"/>
    </source>
</evidence>
<dbReference type="AlphaFoldDB" id="A0A1X7HLE2"/>
<feature type="binding site" evidence="5">
    <location>
        <position position="89"/>
    </location>
    <ligand>
        <name>Zn(2+)</name>
        <dbReference type="ChEBI" id="CHEBI:29105"/>
    </ligand>
</feature>
<dbReference type="PIRSF" id="PIRSF004761">
    <property type="entry name" value="Hydrgn_mat_HypA"/>
    <property type="match status" value="1"/>
</dbReference>